<dbReference type="STRING" id="1414854.GQ61_04470"/>
<feature type="domain" description="Rhodanese" evidence="1">
    <location>
        <begin position="22"/>
        <end position="110"/>
    </location>
</feature>
<accession>A0A1W6N4D4</accession>
<dbReference type="Proteomes" id="UP000237351">
    <property type="component" value="Chromosome"/>
</dbReference>
<reference evidence="2 3" key="1">
    <citation type="submission" date="2014-06" db="EMBL/GenBank/DDBJ databases">
        <title>The genome of the endonuclear symbiont Nucleicultrix amoebiphila.</title>
        <authorList>
            <person name="Schulz F."/>
            <person name="Horn M."/>
        </authorList>
    </citation>
    <scope>NUCLEOTIDE SEQUENCE [LARGE SCALE GENOMIC DNA]</scope>
    <source>
        <strain evidence="2 3">FS5</strain>
    </source>
</reference>
<dbReference type="PROSITE" id="PS50206">
    <property type="entry name" value="RHODANESE_3"/>
    <property type="match status" value="1"/>
</dbReference>
<dbReference type="RefSeq" id="WP_085784143.1">
    <property type="nucleotide sequence ID" value="NZ_CP008743.1"/>
</dbReference>
<dbReference type="SUPFAM" id="SSF52821">
    <property type="entry name" value="Rhodanese/Cell cycle control phosphatase"/>
    <property type="match status" value="1"/>
</dbReference>
<dbReference type="Gene3D" id="3.40.250.10">
    <property type="entry name" value="Rhodanese-like domain"/>
    <property type="match status" value="1"/>
</dbReference>
<dbReference type="EMBL" id="CP008743">
    <property type="protein sequence ID" value="ARN84682.1"/>
    <property type="molecule type" value="Genomic_DNA"/>
</dbReference>
<dbReference type="SMART" id="SM00450">
    <property type="entry name" value="RHOD"/>
    <property type="match status" value="1"/>
</dbReference>
<gene>
    <name evidence="2" type="ORF">GQ61_04470</name>
</gene>
<evidence type="ECO:0000259" key="1">
    <source>
        <dbReference type="PROSITE" id="PS50206"/>
    </source>
</evidence>
<keyword evidence="3" id="KW-1185">Reference proteome</keyword>
<dbReference type="Pfam" id="PF00581">
    <property type="entry name" value="Rhodanese"/>
    <property type="match status" value="1"/>
</dbReference>
<evidence type="ECO:0000313" key="2">
    <source>
        <dbReference type="EMBL" id="ARN84682.1"/>
    </source>
</evidence>
<dbReference type="PANTHER" id="PTHR43031:SF17">
    <property type="entry name" value="SULFURTRANSFERASE YTWF-RELATED"/>
    <property type="match status" value="1"/>
</dbReference>
<dbReference type="InterPro" id="IPR036873">
    <property type="entry name" value="Rhodanese-like_dom_sf"/>
</dbReference>
<proteinExistence type="predicted"/>
<dbReference type="AlphaFoldDB" id="A0A1W6N4D4"/>
<evidence type="ECO:0000313" key="3">
    <source>
        <dbReference type="Proteomes" id="UP000237351"/>
    </source>
</evidence>
<dbReference type="InterPro" id="IPR050229">
    <property type="entry name" value="GlpE_sulfurtransferase"/>
</dbReference>
<dbReference type="OrthoDB" id="9807812at2"/>
<dbReference type="InterPro" id="IPR001763">
    <property type="entry name" value="Rhodanese-like_dom"/>
</dbReference>
<sequence length="112" mass="12720">MTHQQKYPLELSPQELQELWVNNPTLLVLDVREKAELLLSSIQGTSHIPMNELTLKGPLLNPKSHIITLCHHGYRSLQAALYFRELGFTKVQSLKGGIDAWSRLIDSSVPLY</sequence>
<name>A0A1W6N4D4_9PROT</name>
<dbReference type="PANTHER" id="PTHR43031">
    <property type="entry name" value="FAD-DEPENDENT OXIDOREDUCTASE"/>
    <property type="match status" value="1"/>
</dbReference>
<organism evidence="2 3">
    <name type="scientific">Candidatus Nucleicultrix amoebiphila FS5</name>
    <dbReference type="NCBI Taxonomy" id="1414854"/>
    <lineage>
        <taxon>Bacteria</taxon>
        <taxon>Pseudomonadati</taxon>
        <taxon>Pseudomonadota</taxon>
        <taxon>Alphaproteobacteria</taxon>
        <taxon>Holosporales</taxon>
        <taxon>Candidatus Nucleicultricaceae</taxon>
        <taxon>Candidatus Nucleicultrix</taxon>
    </lineage>
</organism>
<protein>
    <recommendedName>
        <fullName evidence="1">Rhodanese domain-containing protein</fullName>
    </recommendedName>
</protein>
<dbReference type="KEGG" id="naf:GQ61_04470"/>